<dbReference type="PANTHER" id="PTHR31302:SF31">
    <property type="entry name" value="PHOSPHODIESTERASE YAEI"/>
    <property type="match status" value="1"/>
</dbReference>
<evidence type="ECO:0000313" key="4">
    <source>
        <dbReference type="EMBL" id="MDO4842955.1"/>
    </source>
</evidence>
<dbReference type="GO" id="GO:0008758">
    <property type="term" value="F:UDP-2,3-diacylglucosamine hydrolase activity"/>
    <property type="evidence" value="ECO:0007669"/>
    <property type="project" value="TreeGrafter"/>
</dbReference>
<keyword evidence="1" id="KW-0479">Metal-binding</keyword>
<dbReference type="GO" id="GO:0046872">
    <property type="term" value="F:metal ion binding"/>
    <property type="evidence" value="ECO:0007669"/>
    <property type="project" value="UniProtKB-KW"/>
</dbReference>
<keyword evidence="2" id="KW-0378">Hydrolase</keyword>
<dbReference type="InterPro" id="IPR051158">
    <property type="entry name" value="Metallophosphoesterase_sf"/>
</dbReference>
<evidence type="ECO:0000259" key="3">
    <source>
        <dbReference type="Pfam" id="PF00149"/>
    </source>
</evidence>
<dbReference type="GO" id="GO:0016020">
    <property type="term" value="C:membrane"/>
    <property type="evidence" value="ECO:0007669"/>
    <property type="project" value="GOC"/>
</dbReference>
<protein>
    <submittedName>
        <fullName evidence="4">Metallophosphoesterase</fullName>
    </submittedName>
</protein>
<dbReference type="AlphaFoldDB" id="A0AA43U9Y7"/>
<dbReference type="Gene3D" id="3.60.21.10">
    <property type="match status" value="1"/>
</dbReference>
<gene>
    <name evidence="4" type="ORF">Q3982_09790</name>
</gene>
<dbReference type="InterPro" id="IPR004843">
    <property type="entry name" value="Calcineurin-like_PHP"/>
</dbReference>
<dbReference type="SUPFAM" id="SSF56300">
    <property type="entry name" value="Metallo-dependent phosphatases"/>
    <property type="match status" value="1"/>
</dbReference>
<name>A0AA43U9Y7_9ACTN</name>
<accession>A0AA43U9Y7</accession>
<dbReference type="PANTHER" id="PTHR31302">
    <property type="entry name" value="TRANSMEMBRANE PROTEIN WITH METALLOPHOSPHOESTERASE DOMAIN-RELATED"/>
    <property type="match status" value="1"/>
</dbReference>
<evidence type="ECO:0000256" key="2">
    <source>
        <dbReference type="ARBA" id="ARBA00022801"/>
    </source>
</evidence>
<keyword evidence="5" id="KW-1185">Reference proteome</keyword>
<dbReference type="EMBL" id="JAUMVS010000389">
    <property type="protein sequence ID" value="MDO4842955.1"/>
    <property type="molecule type" value="Genomic_DNA"/>
</dbReference>
<evidence type="ECO:0000313" key="5">
    <source>
        <dbReference type="Proteomes" id="UP001168575"/>
    </source>
</evidence>
<evidence type="ECO:0000256" key="1">
    <source>
        <dbReference type="ARBA" id="ARBA00022723"/>
    </source>
</evidence>
<reference evidence="4" key="1">
    <citation type="submission" date="2023-07" db="EMBL/GenBank/DDBJ databases">
        <title>Between Cages and Wild: Unraveling the Impact of Captivity on Animal Microbiomes and Antimicrobial Resistance.</title>
        <authorList>
            <person name="Schmartz G.P."/>
            <person name="Rehner J."/>
            <person name="Schuff M.J."/>
            <person name="Becker S.L."/>
            <person name="Kravczyk M."/>
            <person name="Gurevich A."/>
            <person name="Francke R."/>
            <person name="Mueller R."/>
            <person name="Keller V."/>
            <person name="Keller A."/>
        </authorList>
    </citation>
    <scope>NUCLEOTIDE SEQUENCE</scope>
    <source>
        <strain evidence="4">S12M_St_49</strain>
    </source>
</reference>
<proteinExistence type="predicted"/>
<dbReference type="InterPro" id="IPR029052">
    <property type="entry name" value="Metallo-depent_PP-like"/>
</dbReference>
<feature type="domain" description="Calcineurin-like phosphoesterase" evidence="3">
    <location>
        <begin position="16"/>
        <end position="178"/>
    </location>
</feature>
<organism evidence="4 5">
    <name type="scientific">Phoenicibacter congonensis</name>
    <dbReference type="NCBI Taxonomy" id="1944646"/>
    <lineage>
        <taxon>Bacteria</taxon>
        <taxon>Bacillati</taxon>
        <taxon>Actinomycetota</taxon>
        <taxon>Coriobacteriia</taxon>
        <taxon>Eggerthellales</taxon>
        <taxon>Eggerthellaceae</taxon>
        <taxon>Phoenicibacter</taxon>
    </lineage>
</organism>
<sequence length="242" mass="26832">MQVSRYFINSAKISALKIALVSDVHDRDFGAAQSSLSEEEPDIIALAGDITNKRMSGNSAAEKVFRSCAEIAPSFFCPGNHEYAFAASDRKACEEAGVCFLDDEFVSREGVFIGGLRSGCRGEKCRRSSVSPEPRTEWLTAFDRQNGFKILLSHHPEYYTRYIRHLDIDLILSGHAHGGQIRLFNRGLFSPNQGFFPEYTKGVYDGRLVVGTGLSNTAGIIPRFNNPAELVMIKITGSRDRK</sequence>
<dbReference type="Proteomes" id="UP001168575">
    <property type="component" value="Unassembled WGS sequence"/>
</dbReference>
<dbReference type="GO" id="GO:0009245">
    <property type="term" value="P:lipid A biosynthetic process"/>
    <property type="evidence" value="ECO:0007669"/>
    <property type="project" value="TreeGrafter"/>
</dbReference>
<dbReference type="Pfam" id="PF00149">
    <property type="entry name" value="Metallophos"/>
    <property type="match status" value="1"/>
</dbReference>
<comment type="caution">
    <text evidence="4">The sequence shown here is derived from an EMBL/GenBank/DDBJ whole genome shotgun (WGS) entry which is preliminary data.</text>
</comment>